<evidence type="ECO:0000313" key="3">
    <source>
        <dbReference type="Proteomes" id="UP000772434"/>
    </source>
</evidence>
<evidence type="ECO:0000313" key="2">
    <source>
        <dbReference type="EMBL" id="KAF9062624.1"/>
    </source>
</evidence>
<feature type="signal peptide" evidence="1">
    <location>
        <begin position="1"/>
        <end position="21"/>
    </location>
</feature>
<dbReference type="OrthoDB" id="623670at2759"/>
<sequence>MLHVLVRFAVTVLTALVSVEAALVVFTPPVELYDRTSSVVPPGFFNGTNQGLAFTDAAGGLGACGVTYTTRDFVVVVSQDIFDSVPGAPTNPNNNPLCGQGMVVTFENLSVSVTVEDTTIVPGTDIVLTPAAFNVLTQTGTGVINVTWEWAE</sequence>
<dbReference type="Proteomes" id="UP000772434">
    <property type="component" value="Unassembled WGS sequence"/>
</dbReference>
<keyword evidence="3" id="KW-1185">Reference proteome</keyword>
<comment type="caution">
    <text evidence="2">The sequence shown here is derived from an EMBL/GenBank/DDBJ whole genome shotgun (WGS) entry which is preliminary data.</text>
</comment>
<dbReference type="CDD" id="cd22191">
    <property type="entry name" value="DPBB_RlpA_EXP_N-like"/>
    <property type="match status" value="1"/>
</dbReference>
<dbReference type="SUPFAM" id="SSF50685">
    <property type="entry name" value="Barwin-like endoglucanases"/>
    <property type="match status" value="1"/>
</dbReference>
<feature type="chain" id="PRO_5040471976" evidence="1">
    <location>
        <begin position="22"/>
        <end position="152"/>
    </location>
</feature>
<dbReference type="EMBL" id="JADNRY010000166">
    <property type="protein sequence ID" value="KAF9062624.1"/>
    <property type="molecule type" value="Genomic_DNA"/>
</dbReference>
<name>A0A9P5PBP1_9AGAR</name>
<organism evidence="2 3">
    <name type="scientific">Rhodocollybia butyracea</name>
    <dbReference type="NCBI Taxonomy" id="206335"/>
    <lineage>
        <taxon>Eukaryota</taxon>
        <taxon>Fungi</taxon>
        <taxon>Dikarya</taxon>
        <taxon>Basidiomycota</taxon>
        <taxon>Agaricomycotina</taxon>
        <taxon>Agaricomycetes</taxon>
        <taxon>Agaricomycetidae</taxon>
        <taxon>Agaricales</taxon>
        <taxon>Marasmiineae</taxon>
        <taxon>Omphalotaceae</taxon>
        <taxon>Rhodocollybia</taxon>
    </lineage>
</organism>
<dbReference type="Gene3D" id="2.40.40.10">
    <property type="entry name" value="RlpA-like domain"/>
    <property type="match status" value="1"/>
</dbReference>
<reference evidence="2" key="1">
    <citation type="submission" date="2020-11" db="EMBL/GenBank/DDBJ databases">
        <authorList>
            <consortium name="DOE Joint Genome Institute"/>
            <person name="Ahrendt S."/>
            <person name="Riley R."/>
            <person name="Andreopoulos W."/>
            <person name="Labutti K."/>
            <person name="Pangilinan J."/>
            <person name="Ruiz-Duenas F.J."/>
            <person name="Barrasa J.M."/>
            <person name="Sanchez-Garcia M."/>
            <person name="Camarero S."/>
            <person name="Miyauchi S."/>
            <person name="Serrano A."/>
            <person name="Linde D."/>
            <person name="Babiker R."/>
            <person name="Drula E."/>
            <person name="Ayuso-Fernandez I."/>
            <person name="Pacheco R."/>
            <person name="Padilla G."/>
            <person name="Ferreira P."/>
            <person name="Barriuso J."/>
            <person name="Kellner H."/>
            <person name="Castanera R."/>
            <person name="Alfaro M."/>
            <person name="Ramirez L."/>
            <person name="Pisabarro A.G."/>
            <person name="Kuo A."/>
            <person name="Tritt A."/>
            <person name="Lipzen A."/>
            <person name="He G."/>
            <person name="Yan M."/>
            <person name="Ng V."/>
            <person name="Cullen D."/>
            <person name="Martin F."/>
            <person name="Rosso M.-N."/>
            <person name="Henrissat B."/>
            <person name="Hibbett D."/>
            <person name="Martinez A.T."/>
            <person name="Grigoriev I.V."/>
        </authorList>
    </citation>
    <scope>NUCLEOTIDE SEQUENCE</scope>
    <source>
        <strain evidence="2">AH 40177</strain>
    </source>
</reference>
<gene>
    <name evidence="2" type="ORF">BDP27DRAFT_1336295</name>
</gene>
<evidence type="ECO:0000256" key="1">
    <source>
        <dbReference type="SAM" id="SignalP"/>
    </source>
</evidence>
<proteinExistence type="predicted"/>
<dbReference type="AlphaFoldDB" id="A0A9P5PBP1"/>
<protein>
    <submittedName>
        <fullName evidence="2">Uncharacterized protein</fullName>
    </submittedName>
</protein>
<dbReference type="InterPro" id="IPR036908">
    <property type="entry name" value="RlpA-like_sf"/>
</dbReference>
<keyword evidence="1" id="KW-0732">Signal</keyword>
<accession>A0A9P5PBP1</accession>